<feature type="repeat" description="ANK" evidence="13">
    <location>
        <begin position="502"/>
        <end position="534"/>
    </location>
</feature>
<evidence type="ECO:0000256" key="9">
    <source>
        <dbReference type="ARBA" id="ARBA00023043"/>
    </source>
</evidence>
<evidence type="ECO:0000256" key="10">
    <source>
        <dbReference type="ARBA" id="ARBA00023136"/>
    </source>
</evidence>
<protein>
    <submittedName>
        <fullName evidence="18">Uncharacterized protein LOC106457879 isoform X1</fullName>
    </submittedName>
</protein>
<evidence type="ECO:0000256" key="11">
    <source>
        <dbReference type="ARBA" id="ARBA00023212"/>
    </source>
</evidence>
<feature type="repeat" description="ANK" evidence="13">
    <location>
        <begin position="44"/>
        <end position="76"/>
    </location>
</feature>
<keyword evidence="8" id="KW-0638">Presynaptic neurotoxin</keyword>
<keyword evidence="8" id="KW-0528">Neurotoxin</keyword>
<dbReference type="Pfam" id="PF17809">
    <property type="entry name" value="UPA_2"/>
    <property type="match status" value="1"/>
</dbReference>
<dbReference type="Pfam" id="PF00023">
    <property type="entry name" value="Ank"/>
    <property type="match status" value="7"/>
</dbReference>
<dbReference type="Gene3D" id="2.60.220.30">
    <property type="match status" value="2"/>
</dbReference>
<evidence type="ECO:0000256" key="14">
    <source>
        <dbReference type="SAM" id="MobiDB-lite"/>
    </source>
</evidence>
<feature type="repeat" description="ANK" evidence="13">
    <location>
        <begin position="568"/>
        <end position="600"/>
    </location>
</feature>
<keyword evidence="4" id="KW-0963">Cytoplasm</keyword>
<feature type="compositionally biased region" description="Low complexity" evidence="14">
    <location>
        <begin position="2015"/>
        <end position="2028"/>
    </location>
</feature>
<feature type="region of interest" description="Disordered" evidence="14">
    <location>
        <begin position="1649"/>
        <end position="1686"/>
    </location>
</feature>
<feature type="repeat" description="ANK" evidence="13">
    <location>
        <begin position="238"/>
        <end position="270"/>
    </location>
</feature>
<dbReference type="PRINTS" id="PR01415">
    <property type="entry name" value="ANKYRIN"/>
</dbReference>
<evidence type="ECO:0000256" key="6">
    <source>
        <dbReference type="ARBA" id="ARBA00022553"/>
    </source>
</evidence>
<dbReference type="Pfam" id="PF12796">
    <property type="entry name" value="Ank_2"/>
    <property type="match status" value="6"/>
</dbReference>
<feature type="compositionally biased region" description="Basic and acidic residues" evidence="14">
    <location>
        <begin position="2359"/>
        <end position="2400"/>
    </location>
</feature>
<sequence>MGASHRKFKTDGNASFLRAARAGNLEKLLEYLKGSIDINTSNANGLNALHLASKEGHEHVVAELLKRGANVNAATKKGNTALHIASLAGQEPVVKILVQNGANVNVQSQNGFTPLYMAAQENHDNVVRFLLSNGANQSLSTEDGFTPLAVALQQGHNKVVSVLLENDTIGKVRLPALHIAAKKDDCKAAALLLQNDHNPDVTSKSGFTPLHISAHYGNENMALVLLEKGADVNFLAKHQITPLHVASKWGKTNMVTLLIDKGAKIDAATRDGLTPLHCAARSGHDQVVDMLVERGAPITAKTKNGLAPLHMAAQGDHVDSARILLYHKVPVDDVTVDYLTALHVAAHCGHVRVAKLLLDRKADPNARALNGFTPLHIACKKNRMKVVELLLKHGASIEATTESGLTPLHVAAFMGCMNIVVYLIQNGTNPDIPTVRGETPLHLAARAHQTDIIRILLRNGAQVDARAREQQTPLHIAARLGNVDIVGLLLQHGAAVDATTNDMYTSLHIAAKEGQEEVASVLVEHGASTTVTTKKGFTPLHLAAKYGNIKVARLLLQKDAPVDAQGKNGVTPLHVAAHYDHVNVALLLLDKGASPHSTSKNGYTPLHVAAKKNQMDIATTLLEYGAKANVESKAGFTPLHLAAQAGHTDITTLLIEHQADVNAAAKNGLTPLHLCAQEDRVKVAAILVKNGAVIDPQSKAGYTPLHVASHFGQVNMVRFLLQHAATVNSTTSHGYTPLHQAAQQGHTFVVTLLLEGKASPNTVTNQGQTPLSIAQRLGYISVVESLKVVTETVTTTTTTVITEDKYKVVAPEIMQETFLSDSEDEGGDDFEETTLFGKPTHATHVYLPYYEGQKLQTREDTMTGDQSMRYMTADDMKFLGDDSLTIDVTKDEKPAESMVFSKHAGAPLTVQEEHLSPQYVNPNTEAFFVGNYAPDNIDISRAPVHSGKLKWKTFLVSFMVDARGGAMRGCRHSGVRVIIPPRKAPMPMRITCRYLRKEKLAHPPPLMEGEACASRILEVGPAGAKFLGPVILEVPHFASMRGKEREITVLRSDSGETWKEHVPPPDDAVHDVLNESFEGEEFSALEDLNTNRITRIVTMDFPQYFAIITRIRQEVHTIGPEGGMVSSTVVPQVQAIFPEGALTKKIKVGLQAQPIPPELVSKMLGNRVGVSPIVTVEPRRRKFHKPITLTIPVPQAASKGMINQYSGDAPTLRLLCSITGSTKSGATTKAQWEDVTGSTPLTFVNECVSFTTTVSARFWLMDCRQINEATKYATELYREAVNVPFMAKFVVFIKRHEPMEAQLRVFCMTDDKEDKTLESQKHFIEVAKSRDVEVLEGKSQYLEFVGNLVPVTKSGEQLTLMFQAFRENRLPFIVRVKDPHQEAVGRIAFMREPRVSRGDLPQTPICNLNIVLPDVCKAEGEYVDEIVTLERKYGYVQESGLAKGGMLQRADLRLVDVAREIGSEWERLAFQLDIPEWDVNTIKNECPDNVKSQSLMMLQLWVQKPTIQAKGNVLENALRKIAREDVLNNCMFNVHIVSDEVEKAVAKVQQDQSEFDNIRVELGRSREASLQREMSLDVSYDEQDLMKEAESAEETSSETGSVQERQLPETRKTPPKDGREIQKVTVTEIPITREVAGTKLPVTEQIIVSHERISGEEELKKPTKTPPPTPVDKEQKGQQQLPDTDRKIYTTEKSQVLDDGTVKHSITTVTKETVVHDLSELPEKLCKRVAELAEAEERPLGDKDGRQVTLTTIKKDGEAQPVVTTISSTDTSKTYPVEKHIVREAQGADQEQVTSTVLTSRTFLGELNLTGKMVGEKTKKQILMLLDNENQIREEMKKPDTVLTSQAVIDKFGFNIDTSNTPLTESQALCVTDTGTSPIQAVSCTDRGISPIAVYSPRNVLFREQPRQYVGTSELQVQGTLQFANELPETSQKQDSVTCEECPIEILLDRKVFDTVDGRATSESKLTLSSFGTGRTLDIHFKTDSQIEISYHSDFSTSKPLAYHVGIGTDEELSEQGSSSLSQSLTESAIGPHREKDSSHILPGDIEQKMKKREMGTGTSRNGISEKFDAATSPIVGLTSEAAISTESPEKSDIASSPLLTESKSIGLSPMSDAGLEILKEDISAQTVSPGSLSVSTSPLVELDPSNLVRSSMEELNLPNLQDETNQYYSFDSDLESEAGIEHKKIDVGNGITLKTSSLDIVSKIELPKENILQELKDDKLMFFQFSDETSVSKSKQETKETSEFLITSSVLEQQTKRELEKISKAVSLNTTEGKEHDLTDEKELLQKSMKTNPQFSPDVLFTSSLKKISKEEQEQKETDHETKVAESEMMKRKTEHDMEVGEIEIESKKTKTKVIEPKIESEKSEPEIKVGETQIDIEKIEREMGVKEPEKESKEKESQIKVSEAKVNLNKSDHVVKIDETKIEPKKAESEIKFKKPKIETKKKEPEMKAGEPEVGSMKTEPKNKIGETEIKTKKAEHDMKISKSELESKRKESEIMEPKINTIEREPEMKVGETEIEAKKTEIEMEVEVSEKESKKRESQIEVDKAEIYANKSESEVKIEEVVIEPEKAEPDMKIRESEFESRKRESEMKVGELEVESKEKESEGKIYEAKIEPKKVEPDIKIREQELESKKTEAERNVKEPNIEAKKKSEIGEVQIVPKKAVPEMKVDESQVELKKREPEEKIREPELESWEKDSEMKIGKPKLTSMKFEPGRKIKELEIKTKESELAMKIEESEAKPKKSELEIKVNEPEVSVNKIKFASKSSESEMFVIPVDKECEFQQTELEIEQTIQHHEQGEKDKFVIRSSVLKCETELDFGLKSRELEKRHEAQQKEETYSVYVTEAEGSKTFFKDIRSKDVVTSDIISSAEFDVSEISETGIDLISEQHVEREKTEIEMDFTGKENKHFTGEEPQGDKLQTQQVGIRCLFIETPEELSKSLVTEVLIKESKEPDKQVFKKEVLRSYEEIQEGNGRTGTVLAAPDSEYYTESTKNRAVTTVKDEGLSLFKEVKQTSEQPVESDTVLFSDVKFGNRKRSSILTQKTGNSAGIFQKETKVYYTENDLRVGTQEFTVEIEEEAVDMKSQDILTLEDMCSALSDLPETDSLTSVTSTSSSLEMLTKQQVADTITCVLSSAKEASSEPESIQQEIPEFAMDLKRKENEKQKLFLKQVHTVDSSDFQTFQKSASLNMVDFTLFSEPLNHISESETTESSGSSVSTQRECYPLTIAGPSEPTIISETDITEQNSSFQCEDLLDDCINDNGKKLEVFDASNFSCIKTDSQLSHNIFPGSQQSKSDKIDETFEETQENLRTSSVEVAVHKEEQRAESVESFSIAESVIGVGEEILDLDFSEEVVPNEETVMPTRERAEIVETFPMSFVTYHVPSCHVGEEQIICKSKVLPENLMLQGETSKDPFSEQKHFKEDEIVDSSEYLSERKNILYTFPSSYKEKIWEKKEAETSVVTSCKEWTETDEHGAVKRVMQNTSYITSTTQQEAGVTALEEPSEDMERDRVDRTPASPVAFENSAFAGVDVIDAEGEGSCQVRSPYEVSPEKMEWTDAEKTLDSSSKSVYEQQLTGSGEDGDLHGSRLTTLSTRTITTQSTPTMAPSTGSHQTPVSPSSQEILDQFMNEGDSSH</sequence>
<feature type="domain" description="Death" evidence="15">
    <location>
        <begin position="1450"/>
        <end position="1528"/>
    </location>
</feature>
<keyword evidence="10" id="KW-0472">Membrane</keyword>
<evidence type="ECO:0000256" key="7">
    <source>
        <dbReference type="ARBA" id="ARBA00022737"/>
    </source>
</evidence>
<dbReference type="RefSeq" id="XP_022239640.1">
    <property type="nucleotide sequence ID" value="XM_022383932.1"/>
</dbReference>
<feature type="region of interest" description="Disordered" evidence="14">
    <location>
        <begin position="2012"/>
        <end position="2040"/>
    </location>
</feature>
<feature type="domain" description="ZU5" evidence="16">
    <location>
        <begin position="1112"/>
        <end position="1264"/>
    </location>
</feature>
<feature type="compositionally biased region" description="Basic and acidic residues" evidence="14">
    <location>
        <begin position="1649"/>
        <end position="1661"/>
    </location>
</feature>
<feature type="repeat" description="ANK" evidence="13">
    <location>
        <begin position="667"/>
        <end position="699"/>
    </location>
</feature>
<feature type="repeat" description="ANK" evidence="13">
    <location>
        <begin position="205"/>
        <end position="237"/>
    </location>
</feature>
<keyword evidence="3" id="KW-0268">Exocytosis</keyword>
<dbReference type="SUPFAM" id="SSF47986">
    <property type="entry name" value="DEATH domain"/>
    <property type="match status" value="1"/>
</dbReference>
<evidence type="ECO:0000256" key="1">
    <source>
        <dbReference type="ARBA" id="ARBA00004175"/>
    </source>
</evidence>
<comment type="subcellular location">
    <subcellularLocation>
        <location evidence="2">Cytoplasm</location>
        <location evidence="2">Cytoskeleton</location>
    </subcellularLocation>
    <subcellularLocation>
        <location evidence="1">Target cell membrane</location>
    </subcellularLocation>
</comment>
<evidence type="ECO:0000256" key="5">
    <source>
        <dbReference type="ARBA" id="ARBA00022537"/>
    </source>
</evidence>
<dbReference type="SMART" id="SM00005">
    <property type="entry name" value="DEATH"/>
    <property type="match status" value="1"/>
</dbReference>
<keyword evidence="11" id="KW-0206">Cytoskeleton</keyword>
<dbReference type="GeneID" id="106457879"/>
<keyword evidence="17" id="KW-1185">Reference proteome</keyword>
<feature type="compositionally biased region" description="Polar residues" evidence="14">
    <location>
        <begin position="3563"/>
        <end position="3576"/>
    </location>
</feature>
<dbReference type="Pfam" id="PF00531">
    <property type="entry name" value="Death"/>
    <property type="match status" value="1"/>
</dbReference>
<evidence type="ECO:0000259" key="16">
    <source>
        <dbReference type="PROSITE" id="PS51145"/>
    </source>
</evidence>
<feature type="repeat" description="ANK" evidence="13">
    <location>
        <begin position="370"/>
        <end position="402"/>
    </location>
</feature>
<dbReference type="Gene3D" id="2.60.40.2660">
    <property type="match status" value="1"/>
</dbReference>
<feature type="repeat" description="ANK" evidence="13">
    <location>
        <begin position="337"/>
        <end position="369"/>
    </location>
</feature>
<feature type="compositionally biased region" description="Basic and acidic residues" evidence="14">
    <location>
        <begin position="2461"/>
        <end position="2519"/>
    </location>
</feature>
<dbReference type="SUPFAM" id="SSF48403">
    <property type="entry name" value="Ankyrin repeat"/>
    <property type="match status" value="3"/>
</dbReference>
<feature type="compositionally biased region" description="Basic and acidic residues" evidence="14">
    <location>
        <begin position="1606"/>
        <end position="1622"/>
    </location>
</feature>
<dbReference type="SMART" id="SM00248">
    <property type="entry name" value="ANK"/>
    <property type="match status" value="23"/>
</dbReference>
<evidence type="ECO:0000256" key="12">
    <source>
        <dbReference type="ARBA" id="ARBA00023298"/>
    </source>
</evidence>
<feature type="repeat" description="ANK" evidence="13">
    <location>
        <begin position="733"/>
        <end position="765"/>
    </location>
</feature>
<feature type="repeat" description="ANK" evidence="13">
    <location>
        <begin position="700"/>
        <end position="732"/>
    </location>
</feature>
<feature type="region of interest" description="Disordered" evidence="14">
    <location>
        <begin position="2435"/>
        <end position="2519"/>
    </location>
</feature>
<feature type="repeat" description="ANK" evidence="13">
    <location>
        <begin position="271"/>
        <end position="303"/>
    </location>
</feature>
<evidence type="ECO:0000313" key="17">
    <source>
        <dbReference type="Proteomes" id="UP000694941"/>
    </source>
</evidence>
<keyword evidence="9 13" id="KW-0040">ANK repeat</keyword>
<dbReference type="PROSITE" id="PS50017">
    <property type="entry name" value="DEATH_DOMAIN"/>
    <property type="match status" value="1"/>
</dbReference>
<dbReference type="PANTHER" id="PTHR24123">
    <property type="entry name" value="ANKYRIN REPEAT-CONTAINING"/>
    <property type="match status" value="1"/>
</dbReference>
<keyword evidence="6" id="KW-0597">Phosphoprotein</keyword>
<feature type="compositionally biased region" description="Polar residues" evidence="14">
    <location>
        <begin position="3604"/>
        <end position="3622"/>
    </location>
</feature>
<dbReference type="Pfam" id="PF00791">
    <property type="entry name" value="ZU5"/>
    <property type="match status" value="1"/>
</dbReference>
<feature type="repeat" description="ANK" evidence="13">
    <location>
        <begin position="110"/>
        <end position="142"/>
    </location>
</feature>
<dbReference type="PROSITE" id="PS50297">
    <property type="entry name" value="ANK_REP_REGION"/>
    <property type="match status" value="21"/>
</dbReference>
<keyword evidence="12" id="KW-1053">Target membrane</keyword>
<feature type="region of interest" description="Disordered" evidence="14">
    <location>
        <begin position="2668"/>
        <end position="2702"/>
    </location>
</feature>
<feature type="region of interest" description="Disordered" evidence="14">
    <location>
        <begin position="2311"/>
        <end position="2343"/>
    </location>
</feature>
<evidence type="ECO:0000256" key="3">
    <source>
        <dbReference type="ARBA" id="ARBA00022483"/>
    </source>
</evidence>
<feature type="domain" description="ZU5" evidence="16">
    <location>
        <begin position="954"/>
        <end position="1110"/>
    </location>
</feature>
<feature type="repeat" description="ANK" evidence="13">
    <location>
        <begin position="143"/>
        <end position="166"/>
    </location>
</feature>
<dbReference type="InterPro" id="IPR002110">
    <property type="entry name" value="Ankyrin_rpt"/>
</dbReference>
<feature type="repeat" description="ANK" evidence="13">
    <location>
        <begin position="304"/>
        <end position="336"/>
    </location>
</feature>
<evidence type="ECO:0000256" key="13">
    <source>
        <dbReference type="PROSITE-ProRule" id="PRU00023"/>
    </source>
</evidence>
<feature type="repeat" description="ANK" evidence="13">
    <location>
        <begin position="77"/>
        <end position="109"/>
    </location>
</feature>
<feature type="region of interest" description="Disordered" evidence="14">
    <location>
        <begin position="2359"/>
        <end position="2402"/>
    </location>
</feature>
<dbReference type="InterPro" id="IPR000906">
    <property type="entry name" value="ZU5_dom"/>
</dbReference>
<dbReference type="InterPro" id="IPR011029">
    <property type="entry name" value="DEATH-like_dom_sf"/>
</dbReference>
<dbReference type="InterPro" id="IPR051165">
    <property type="entry name" value="Multifunctional_ANK_Repeat"/>
</dbReference>
<keyword evidence="7" id="KW-0677">Repeat</keyword>
<evidence type="ECO:0000256" key="8">
    <source>
        <dbReference type="ARBA" id="ARBA00023028"/>
    </source>
</evidence>
<feature type="repeat" description="ANK" evidence="13">
    <location>
        <begin position="535"/>
        <end position="567"/>
    </location>
</feature>
<evidence type="ECO:0000256" key="4">
    <source>
        <dbReference type="ARBA" id="ARBA00022490"/>
    </source>
</evidence>
<reference evidence="18" key="1">
    <citation type="submission" date="2025-08" db="UniProtKB">
        <authorList>
            <consortium name="RefSeq"/>
        </authorList>
    </citation>
    <scope>IDENTIFICATION</scope>
    <source>
        <tissue evidence="18">Muscle</tissue>
    </source>
</reference>
<dbReference type="InterPro" id="IPR040745">
    <property type="entry name" value="Ankyrin_UPA"/>
</dbReference>
<feature type="compositionally biased region" description="Low complexity" evidence="14">
    <location>
        <begin position="3586"/>
        <end position="3603"/>
    </location>
</feature>
<feature type="region of interest" description="Disordered" evidence="14">
    <location>
        <begin position="1586"/>
        <end position="1625"/>
    </location>
</feature>
<dbReference type="InterPro" id="IPR036770">
    <property type="entry name" value="Ankyrin_rpt-contain_sf"/>
</dbReference>
<name>A0ABM1S7N5_LIMPO</name>
<dbReference type="PROSITE" id="PS50088">
    <property type="entry name" value="ANK_REPEAT"/>
    <property type="match status" value="21"/>
</dbReference>
<dbReference type="Proteomes" id="UP000694941">
    <property type="component" value="Unplaced"/>
</dbReference>
<gene>
    <name evidence="18" type="primary">LOC106457879</name>
</gene>
<dbReference type="PROSITE" id="PS51145">
    <property type="entry name" value="ZU5"/>
    <property type="match status" value="2"/>
</dbReference>
<keyword evidence="5" id="KW-1052">Target cell membrane</keyword>
<feature type="region of interest" description="Disordered" evidence="14">
    <location>
        <begin position="3559"/>
        <end position="3634"/>
    </location>
</feature>
<feature type="repeat" description="ANK" evidence="13">
    <location>
        <begin position="436"/>
        <end position="468"/>
    </location>
</feature>
<feature type="repeat" description="ANK" evidence="13">
    <location>
        <begin position="634"/>
        <end position="666"/>
    </location>
</feature>
<organism evidence="17 18">
    <name type="scientific">Limulus polyphemus</name>
    <name type="common">Atlantic horseshoe crab</name>
    <dbReference type="NCBI Taxonomy" id="6850"/>
    <lineage>
        <taxon>Eukaryota</taxon>
        <taxon>Metazoa</taxon>
        <taxon>Ecdysozoa</taxon>
        <taxon>Arthropoda</taxon>
        <taxon>Chelicerata</taxon>
        <taxon>Merostomata</taxon>
        <taxon>Xiphosura</taxon>
        <taxon>Limulidae</taxon>
        <taxon>Limulus</taxon>
    </lineage>
</organism>
<dbReference type="InterPro" id="IPR000488">
    <property type="entry name" value="Death_dom"/>
</dbReference>
<proteinExistence type="predicted"/>
<feature type="repeat" description="ANK" evidence="13">
    <location>
        <begin position="403"/>
        <end position="435"/>
    </location>
</feature>
<evidence type="ECO:0000313" key="18">
    <source>
        <dbReference type="RefSeq" id="XP_022239640.1"/>
    </source>
</evidence>
<dbReference type="Gene3D" id="1.25.40.20">
    <property type="entry name" value="Ankyrin repeat-containing domain"/>
    <property type="match status" value="3"/>
</dbReference>
<evidence type="ECO:0000256" key="2">
    <source>
        <dbReference type="ARBA" id="ARBA00004245"/>
    </source>
</evidence>
<dbReference type="CDD" id="cd08317">
    <property type="entry name" value="Death_ank"/>
    <property type="match status" value="1"/>
</dbReference>
<keyword evidence="8" id="KW-0800">Toxin</keyword>
<dbReference type="Gene3D" id="1.10.533.10">
    <property type="entry name" value="Death Domain, Fas"/>
    <property type="match status" value="1"/>
</dbReference>
<feature type="compositionally biased region" description="Basic and acidic residues" evidence="14">
    <location>
        <begin position="2435"/>
        <end position="2453"/>
    </location>
</feature>
<evidence type="ECO:0000259" key="15">
    <source>
        <dbReference type="PROSITE" id="PS50017"/>
    </source>
</evidence>
<feature type="repeat" description="ANK" evidence="13">
    <location>
        <begin position="601"/>
        <end position="633"/>
    </location>
</feature>
<accession>A0ABM1S7N5</accession>
<dbReference type="PANTHER" id="PTHR24123:SF141">
    <property type="entry name" value="ANKYRIN 2, ISOFORM U"/>
    <property type="match status" value="1"/>
</dbReference>
<feature type="region of interest" description="Disordered" evidence="14">
    <location>
        <begin position="2575"/>
        <end position="2607"/>
    </location>
</feature>
<feature type="repeat" description="ANK" evidence="13">
    <location>
        <begin position="469"/>
        <end position="501"/>
    </location>
</feature>
<dbReference type="SMART" id="SM00218">
    <property type="entry name" value="ZU5"/>
    <property type="match status" value="1"/>
</dbReference>